<evidence type="ECO:0000313" key="3">
    <source>
        <dbReference type="Proteomes" id="UP001160390"/>
    </source>
</evidence>
<gene>
    <name evidence="2" type="ORF">CCHLO57077_00011504</name>
</gene>
<feature type="transmembrane region" description="Helical" evidence="1">
    <location>
        <begin position="20"/>
        <end position="37"/>
    </location>
</feature>
<dbReference type="AlphaFoldDB" id="A0AA35QD11"/>
<keyword evidence="3" id="KW-1185">Reference proteome</keyword>
<reference evidence="2" key="1">
    <citation type="submission" date="2023-01" db="EMBL/GenBank/DDBJ databases">
        <authorList>
            <person name="Piombo E."/>
        </authorList>
    </citation>
    <scope>NUCLEOTIDE SEQUENCE</scope>
</reference>
<protein>
    <submittedName>
        <fullName evidence="2">Uncharacterized protein</fullName>
    </submittedName>
</protein>
<comment type="caution">
    <text evidence="2">The sequence shown here is derived from an EMBL/GenBank/DDBJ whole genome shotgun (WGS) entry which is preliminary data.</text>
</comment>
<dbReference type="Proteomes" id="UP001160390">
    <property type="component" value="Unassembled WGS sequence"/>
</dbReference>
<proteinExistence type="predicted"/>
<evidence type="ECO:0000313" key="2">
    <source>
        <dbReference type="EMBL" id="CAI6099727.1"/>
    </source>
</evidence>
<dbReference type="EMBL" id="CABFNP030001329">
    <property type="protein sequence ID" value="CAI6099727.1"/>
    <property type="molecule type" value="Genomic_DNA"/>
</dbReference>
<sequence length="99" mass="10998">MLTFLRDHNYKVTQHLTTNLMLASMVMMTSVFSYGFENSVLSTIQAMTVTDQHTNANSERRTRRQAKIAGVKVHSGSVPSSVGILRASHSLLKSISKML</sequence>
<keyword evidence="1" id="KW-0812">Transmembrane</keyword>
<keyword evidence="1" id="KW-1133">Transmembrane helix</keyword>
<organism evidence="2 3">
    <name type="scientific">Clonostachys chloroleuca</name>
    <dbReference type="NCBI Taxonomy" id="1926264"/>
    <lineage>
        <taxon>Eukaryota</taxon>
        <taxon>Fungi</taxon>
        <taxon>Dikarya</taxon>
        <taxon>Ascomycota</taxon>
        <taxon>Pezizomycotina</taxon>
        <taxon>Sordariomycetes</taxon>
        <taxon>Hypocreomycetidae</taxon>
        <taxon>Hypocreales</taxon>
        <taxon>Bionectriaceae</taxon>
        <taxon>Clonostachys</taxon>
    </lineage>
</organism>
<keyword evidence="1" id="KW-0472">Membrane</keyword>
<name>A0AA35QD11_9HYPO</name>
<evidence type="ECO:0000256" key="1">
    <source>
        <dbReference type="SAM" id="Phobius"/>
    </source>
</evidence>
<accession>A0AA35QD11</accession>